<sequence>MGGVQELAELQHLSPTYLSKILTKLAKAGLIESTPGAKGGVIKSQEKNMKSPF</sequence>
<dbReference type="Proteomes" id="UP000019102">
    <property type="component" value="Unassembled WGS sequence"/>
</dbReference>
<keyword evidence="2" id="KW-1185">Reference proteome</keyword>
<dbReference type="InterPro" id="IPR036390">
    <property type="entry name" value="WH_DNA-bd_sf"/>
</dbReference>
<dbReference type="InterPro" id="IPR000944">
    <property type="entry name" value="Tscrpt_reg_Rrf2"/>
</dbReference>
<dbReference type="InterPro" id="IPR036388">
    <property type="entry name" value="WH-like_DNA-bd_sf"/>
</dbReference>
<evidence type="ECO:0000313" key="1">
    <source>
        <dbReference type="EMBL" id="GAE93516.1"/>
    </source>
</evidence>
<protein>
    <submittedName>
        <fullName evidence="1">Rrf2 family transcriptional regulator</fullName>
    </submittedName>
</protein>
<proteinExistence type="predicted"/>
<name>W4VK49_9BACI</name>
<dbReference type="eggNOG" id="COG1959">
    <property type="taxonomic scope" value="Bacteria"/>
</dbReference>
<accession>W4VK49</accession>
<dbReference type="SUPFAM" id="SSF46785">
    <property type="entry name" value="Winged helix' DNA-binding domain"/>
    <property type="match status" value="1"/>
</dbReference>
<dbReference type="Gene3D" id="1.10.10.10">
    <property type="entry name" value="Winged helix-like DNA-binding domain superfamily/Winged helix DNA-binding domain"/>
    <property type="match status" value="1"/>
</dbReference>
<reference evidence="1 2" key="1">
    <citation type="journal article" date="2014" name="Genome Announc.">
        <title>Draft Genome Sequence of the Boron-Tolerant and Moderately Halotolerant Bacterium Gracilibacillus boraciitolerans JCM 21714T.</title>
        <authorList>
            <person name="Ahmed I."/>
            <person name="Oshima K."/>
            <person name="Suda W."/>
            <person name="Kitamura K."/>
            <person name="Iida T."/>
            <person name="Ohmori Y."/>
            <person name="Fujiwara T."/>
            <person name="Hattori M."/>
            <person name="Ohkuma M."/>
        </authorList>
    </citation>
    <scope>NUCLEOTIDE SEQUENCE [LARGE SCALE GENOMIC DNA]</scope>
    <source>
        <strain evidence="1 2">JCM 21714</strain>
    </source>
</reference>
<organism evidence="1 2">
    <name type="scientific">Gracilibacillus boraciitolerans JCM 21714</name>
    <dbReference type="NCBI Taxonomy" id="1298598"/>
    <lineage>
        <taxon>Bacteria</taxon>
        <taxon>Bacillati</taxon>
        <taxon>Bacillota</taxon>
        <taxon>Bacilli</taxon>
        <taxon>Bacillales</taxon>
        <taxon>Bacillaceae</taxon>
        <taxon>Gracilibacillus</taxon>
    </lineage>
</organism>
<comment type="caution">
    <text evidence="1">The sequence shown here is derived from an EMBL/GenBank/DDBJ whole genome shotgun (WGS) entry which is preliminary data.</text>
</comment>
<dbReference type="EMBL" id="BAVS01000013">
    <property type="protein sequence ID" value="GAE93516.1"/>
    <property type="molecule type" value="Genomic_DNA"/>
</dbReference>
<evidence type="ECO:0000313" key="2">
    <source>
        <dbReference type="Proteomes" id="UP000019102"/>
    </source>
</evidence>
<dbReference type="Pfam" id="PF02082">
    <property type="entry name" value="Rrf2"/>
    <property type="match status" value="1"/>
</dbReference>
<gene>
    <name evidence="1" type="ORF">JCM21714_2602</name>
</gene>
<dbReference type="AlphaFoldDB" id="W4VK49"/>
<dbReference type="STRING" id="1298598.JCM21714_2602"/>
<dbReference type="PROSITE" id="PS51197">
    <property type="entry name" value="HTH_RRF2_2"/>
    <property type="match status" value="1"/>
</dbReference>